<dbReference type="EC" id="1.2.1.70" evidence="3 9"/>
<comment type="pathway">
    <text evidence="1 9">Porphyrin-containing compound metabolism; protoporphyrin-IX biosynthesis; 5-aminolevulinate from L-glutamyl-tRNA(Glu): step 1/2.</text>
</comment>
<evidence type="ECO:0000256" key="2">
    <source>
        <dbReference type="ARBA" id="ARBA00005916"/>
    </source>
</evidence>
<dbReference type="PANTHER" id="PTHR43013:SF1">
    <property type="entry name" value="GLUTAMYL-TRNA REDUCTASE"/>
    <property type="match status" value="1"/>
</dbReference>
<dbReference type="Gene3D" id="3.30.460.30">
    <property type="entry name" value="Glutamyl-tRNA reductase, N-terminal domain"/>
    <property type="match status" value="1"/>
</dbReference>
<dbReference type="InterPro" id="IPR006151">
    <property type="entry name" value="Shikm_DH/Glu-tRNA_Rdtase"/>
</dbReference>
<dbReference type="EMBL" id="METM01000008">
    <property type="protein sequence ID" value="OGB90464.1"/>
    <property type="molecule type" value="Genomic_DNA"/>
</dbReference>
<evidence type="ECO:0000256" key="9">
    <source>
        <dbReference type="HAMAP-Rule" id="MF_00087"/>
    </source>
</evidence>
<comment type="function">
    <text evidence="9">Catalyzes the NADPH-dependent reduction of glutamyl-tRNA(Glu) to glutamate 1-semialdehyde (GSA).</text>
</comment>
<keyword evidence="4 9" id="KW-0521">NADP</keyword>
<evidence type="ECO:0000256" key="12">
    <source>
        <dbReference type="PIRSR" id="PIRSR000445-3"/>
    </source>
</evidence>
<comment type="subunit">
    <text evidence="9">Homodimer.</text>
</comment>
<feature type="active site" description="Nucleophile" evidence="9 10">
    <location>
        <position position="52"/>
    </location>
</feature>
<feature type="binding site" evidence="9 11">
    <location>
        <position position="107"/>
    </location>
    <ligand>
        <name>substrate</name>
    </ligand>
</feature>
<comment type="similarity">
    <text evidence="2 9">Belongs to the glutamyl-tRNA reductase family.</text>
</comment>
<keyword evidence="5 9" id="KW-0560">Oxidoreductase</keyword>
<feature type="binding site" evidence="9 12">
    <location>
        <begin position="187"/>
        <end position="192"/>
    </location>
    <ligand>
        <name>NADP(+)</name>
        <dbReference type="ChEBI" id="CHEBI:58349"/>
    </ligand>
</feature>
<feature type="domain" description="Quinate/shikimate 5-dehydrogenase/glutamyl-tRNA reductase" evidence="14">
    <location>
        <begin position="169"/>
        <end position="301"/>
    </location>
</feature>
<sequence length="351" mass="38489">MELRLIGLSHKTAPVEIREKVAIASARLEEAIKFFLSAAEESRPEIVIISTCNRTELYTVSESFEASEAFLENYFEIKLADFEKYLYRYSGLKAAEHLMRVASGLDSMIVGEGQVLGQVKTAWQTALDLKSSGAMLNSVFNRAVACGKRSRAETSISAGAVSVGSAAVELARKIFGDLEMRQALIVGAGKMSEVAASLLKSKVIFVANRTYARAEELAGKIGGRAVKFDELDEYLKTCDIVISSTGAKHFIISRPRIQSILAERGGNPLFLIDIAVPRDIDPRVGELSSVYLYDIDDLNSIAAENLRARQAEIPKVEKIIGEEKENIIKWQQNSTLRIKKLSSVPAAVISL</sequence>
<dbReference type="Pfam" id="PF05201">
    <property type="entry name" value="GlutR_N"/>
    <property type="match status" value="1"/>
</dbReference>
<dbReference type="CDD" id="cd05213">
    <property type="entry name" value="NAD_bind_Glutamyl_tRNA_reduct"/>
    <property type="match status" value="1"/>
</dbReference>
<dbReference type="InterPro" id="IPR000343">
    <property type="entry name" value="4pyrrol_synth_GluRdtase"/>
</dbReference>
<gene>
    <name evidence="9" type="primary">hemA</name>
    <name evidence="16" type="ORF">A2625_00755</name>
</gene>
<evidence type="ECO:0000256" key="13">
    <source>
        <dbReference type="PIRSR" id="PIRSR000445-4"/>
    </source>
</evidence>
<comment type="caution">
    <text evidence="16">The sequence shown here is derived from an EMBL/GenBank/DDBJ whole genome shotgun (WGS) entry which is preliminary data.</text>
</comment>
<dbReference type="SUPFAM" id="SSF51735">
    <property type="entry name" value="NAD(P)-binding Rossmann-fold domains"/>
    <property type="match status" value="1"/>
</dbReference>
<dbReference type="AlphaFoldDB" id="A0A1F4Q3F7"/>
<evidence type="ECO:0000256" key="3">
    <source>
        <dbReference type="ARBA" id="ARBA00012970"/>
    </source>
</evidence>
<dbReference type="InterPro" id="IPR036291">
    <property type="entry name" value="NAD(P)-bd_dom_sf"/>
</dbReference>
<evidence type="ECO:0000259" key="15">
    <source>
        <dbReference type="Pfam" id="PF05201"/>
    </source>
</evidence>
<dbReference type="SUPFAM" id="SSF69742">
    <property type="entry name" value="Glutamyl tRNA-reductase catalytic, N-terminal domain"/>
    <property type="match status" value="1"/>
</dbReference>
<accession>A0A1F4Q3F7</accession>
<dbReference type="FunFam" id="3.40.50.720:FF:000031">
    <property type="entry name" value="Glutamyl-tRNA reductase"/>
    <property type="match status" value="1"/>
</dbReference>
<feature type="binding site" evidence="9 11">
    <location>
        <position position="118"/>
    </location>
    <ligand>
        <name>substrate</name>
    </ligand>
</feature>
<protein>
    <recommendedName>
        <fullName evidence="8 9">Glutamyl-tRNA reductase</fullName>
        <shortName evidence="9">GluTR</shortName>
        <ecNumber evidence="3 9">1.2.1.70</ecNumber>
    </recommendedName>
</protein>
<evidence type="ECO:0000256" key="4">
    <source>
        <dbReference type="ARBA" id="ARBA00022857"/>
    </source>
</evidence>
<evidence type="ECO:0000256" key="6">
    <source>
        <dbReference type="ARBA" id="ARBA00023244"/>
    </source>
</evidence>
<dbReference type="PROSITE" id="PS00747">
    <property type="entry name" value="GLUTR"/>
    <property type="match status" value="1"/>
</dbReference>
<feature type="site" description="Important for activity" evidence="9 13">
    <location>
        <position position="97"/>
    </location>
</feature>
<evidence type="ECO:0000256" key="10">
    <source>
        <dbReference type="PIRSR" id="PIRSR000445-1"/>
    </source>
</evidence>
<dbReference type="PANTHER" id="PTHR43013">
    <property type="entry name" value="GLUTAMYL-TRNA REDUCTASE"/>
    <property type="match status" value="1"/>
</dbReference>
<reference evidence="16 17" key="1">
    <citation type="journal article" date="2016" name="Nat. Commun.">
        <title>Thousands of microbial genomes shed light on interconnected biogeochemical processes in an aquifer system.</title>
        <authorList>
            <person name="Anantharaman K."/>
            <person name="Brown C.T."/>
            <person name="Hug L.A."/>
            <person name="Sharon I."/>
            <person name="Castelle C.J."/>
            <person name="Probst A.J."/>
            <person name="Thomas B.C."/>
            <person name="Singh A."/>
            <person name="Wilkins M.J."/>
            <person name="Karaoz U."/>
            <person name="Brodie E.L."/>
            <person name="Williams K.H."/>
            <person name="Hubbard S.S."/>
            <person name="Banfield J.F."/>
        </authorList>
    </citation>
    <scope>NUCLEOTIDE SEQUENCE [LARGE SCALE GENOMIC DNA]</scope>
</reference>
<dbReference type="InterPro" id="IPR015895">
    <property type="entry name" value="4pyrrol_synth_GluRdtase_N"/>
</dbReference>
<dbReference type="PIRSF" id="PIRSF000445">
    <property type="entry name" value="4pyrrol_synth_GluRdtase"/>
    <property type="match status" value="1"/>
</dbReference>
<evidence type="ECO:0000256" key="8">
    <source>
        <dbReference type="ARBA" id="ARBA00068659"/>
    </source>
</evidence>
<evidence type="ECO:0000256" key="1">
    <source>
        <dbReference type="ARBA" id="ARBA00005059"/>
    </source>
</evidence>
<feature type="binding site" evidence="9 11">
    <location>
        <begin position="51"/>
        <end position="54"/>
    </location>
    <ligand>
        <name>substrate</name>
    </ligand>
</feature>
<keyword evidence="6 9" id="KW-0627">Porphyrin biosynthesis</keyword>
<dbReference type="GO" id="GO:0050661">
    <property type="term" value="F:NADP binding"/>
    <property type="evidence" value="ECO:0007669"/>
    <property type="project" value="InterPro"/>
</dbReference>
<dbReference type="Pfam" id="PF01488">
    <property type="entry name" value="Shikimate_DH"/>
    <property type="match status" value="1"/>
</dbReference>
<dbReference type="GO" id="GO:0008883">
    <property type="term" value="F:glutamyl-tRNA reductase activity"/>
    <property type="evidence" value="ECO:0007669"/>
    <property type="project" value="UniProtKB-UniRule"/>
</dbReference>
<proteinExistence type="inferred from homology"/>
<evidence type="ECO:0000313" key="16">
    <source>
        <dbReference type="EMBL" id="OGB90464.1"/>
    </source>
</evidence>
<dbReference type="Proteomes" id="UP000178724">
    <property type="component" value="Unassembled WGS sequence"/>
</dbReference>
<name>A0A1F4Q3F7_UNCSA</name>
<dbReference type="FunFam" id="3.30.460.30:FF:000001">
    <property type="entry name" value="Glutamyl-tRNA reductase"/>
    <property type="match status" value="1"/>
</dbReference>
<organism evidence="16 17">
    <name type="scientific">candidate division WOR-1 bacterium RIFCSPHIGHO2_01_FULL_53_15</name>
    <dbReference type="NCBI Taxonomy" id="1802564"/>
    <lineage>
        <taxon>Bacteria</taxon>
        <taxon>Bacillati</taxon>
        <taxon>Saganbacteria</taxon>
    </lineage>
</organism>
<evidence type="ECO:0000313" key="17">
    <source>
        <dbReference type="Proteomes" id="UP000178724"/>
    </source>
</evidence>
<dbReference type="GO" id="GO:0019353">
    <property type="term" value="P:protoporphyrinogen IX biosynthetic process from glutamate"/>
    <property type="evidence" value="ECO:0007669"/>
    <property type="project" value="TreeGrafter"/>
</dbReference>
<evidence type="ECO:0000256" key="11">
    <source>
        <dbReference type="PIRSR" id="PIRSR000445-2"/>
    </source>
</evidence>
<dbReference type="Gene3D" id="3.40.50.720">
    <property type="entry name" value="NAD(P)-binding Rossmann-like Domain"/>
    <property type="match status" value="1"/>
</dbReference>
<feature type="domain" description="Glutamyl-tRNA reductase N-terminal" evidence="15">
    <location>
        <begin position="6"/>
        <end position="154"/>
    </location>
</feature>
<dbReference type="HAMAP" id="MF_00087">
    <property type="entry name" value="Glu_tRNA_reductase"/>
    <property type="match status" value="1"/>
</dbReference>
<feature type="binding site" evidence="9 11">
    <location>
        <begin position="112"/>
        <end position="114"/>
    </location>
    <ligand>
        <name>substrate</name>
    </ligand>
</feature>
<evidence type="ECO:0000256" key="5">
    <source>
        <dbReference type="ARBA" id="ARBA00023002"/>
    </source>
</evidence>
<comment type="domain">
    <text evidence="9">Possesses an unusual extended V-shaped dimeric structure with each monomer consisting of three distinct domains arranged along a curved 'spinal' alpha-helix. The N-terminal catalytic domain specifically recognizes the glutamate moiety of the substrate. The second domain is the NADPH-binding domain, and the third C-terminal domain is responsible for dimerization.</text>
</comment>
<dbReference type="NCBIfam" id="TIGR01035">
    <property type="entry name" value="hemA"/>
    <property type="match status" value="1"/>
</dbReference>
<dbReference type="UniPathway" id="UPA00251">
    <property type="reaction ID" value="UER00316"/>
</dbReference>
<evidence type="ECO:0000259" key="14">
    <source>
        <dbReference type="Pfam" id="PF01488"/>
    </source>
</evidence>
<comment type="miscellaneous">
    <text evidence="9">During catalysis, the active site Cys acts as a nucleophile attacking the alpha-carbonyl group of tRNA-bound glutamate with the formation of a thioester intermediate between enzyme and glutamate, and the concomitant release of tRNA(Glu). The thioester intermediate is finally reduced by direct hydride transfer from NADPH, to form the product GSA.</text>
</comment>
<evidence type="ECO:0000256" key="7">
    <source>
        <dbReference type="ARBA" id="ARBA00047464"/>
    </source>
</evidence>
<dbReference type="InterPro" id="IPR018214">
    <property type="entry name" value="GluRdtase_CS"/>
</dbReference>
<comment type="catalytic activity">
    <reaction evidence="7 9">
        <text>(S)-4-amino-5-oxopentanoate + tRNA(Glu) + NADP(+) = L-glutamyl-tRNA(Glu) + NADPH + H(+)</text>
        <dbReference type="Rhea" id="RHEA:12344"/>
        <dbReference type="Rhea" id="RHEA-COMP:9663"/>
        <dbReference type="Rhea" id="RHEA-COMP:9680"/>
        <dbReference type="ChEBI" id="CHEBI:15378"/>
        <dbReference type="ChEBI" id="CHEBI:57501"/>
        <dbReference type="ChEBI" id="CHEBI:57783"/>
        <dbReference type="ChEBI" id="CHEBI:58349"/>
        <dbReference type="ChEBI" id="CHEBI:78442"/>
        <dbReference type="ChEBI" id="CHEBI:78520"/>
        <dbReference type="EC" id="1.2.1.70"/>
    </reaction>
</comment>
<dbReference type="InterPro" id="IPR036343">
    <property type="entry name" value="GluRdtase_N_sf"/>
</dbReference>